<dbReference type="SUPFAM" id="SSF51905">
    <property type="entry name" value="FAD/NAD(P)-binding domain"/>
    <property type="match status" value="1"/>
</dbReference>
<dbReference type="Gene3D" id="3.50.50.100">
    <property type="match status" value="1"/>
</dbReference>
<dbReference type="EMBL" id="JBHMBW010000003">
    <property type="protein sequence ID" value="MFB9622351.1"/>
    <property type="molecule type" value="Genomic_DNA"/>
</dbReference>
<dbReference type="EC" id="1.6.5.-" evidence="7"/>
<feature type="domain" description="FAD/NAD(P)-binding" evidence="6">
    <location>
        <begin position="4"/>
        <end position="283"/>
    </location>
</feature>
<comment type="cofactor">
    <cofactor evidence="1">
        <name>FAD</name>
        <dbReference type="ChEBI" id="CHEBI:57692"/>
    </cofactor>
</comment>
<dbReference type="InterPro" id="IPR036188">
    <property type="entry name" value="FAD/NAD-bd_sf"/>
</dbReference>
<keyword evidence="8" id="KW-1185">Reference proteome</keyword>
<organism evidence="7 8">
    <name type="scientific">Nonomuraea helvata</name>
    <dbReference type="NCBI Taxonomy" id="37484"/>
    <lineage>
        <taxon>Bacteria</taxon>
        <taxon>Bacillati</taxon>
        <taxon>Actinomycetota</taxon>
        <taxon>Actinomycetes</taxon>
        <taxon>Streptosporangiales</taxon>
        <taxon>Streptosporangiaceae</taxon>
        <taxon>Nonomuraea</taxon>
    </lineage>
</organism>
<evidence type="ECO:0000256" key="5">
    <source>
        <dbReference type="ARBA" id="ARBA00023002"/>
    </source>
</evidence>
<evidence type="ECO:0000256" key="1">
    <source>
        <dbReference type="ARBA" id="ARBA00001974"/>
    </source>
</evidence>
<evidence type="ECO:0000256" key="2">
    <source>
        <dbReference type="ARBA" id="ARBA00005272"/>
    </source>
</evidence>
<sequence>MTDHIVVLGAGYAGLGAAKRAAWRLRRADVRVTLVNATDRFVERVRLHQLAAGQRLPDLPLAGLLAGTGIELVVARVIGIDLEARTVRLDAAPYDLSYDVLVYALGSAAELDAVPGVREHAYTLAAADEAVRLRARLAESREVTVIGGGLTGIEAATEFAETVPGLRVSLVSAGLIGEGLSARARRHLHRAFSRMGIAVREHAPVAKIGPGGPLLESGDELPSETVVWAGGFRVSDLAAAAGLATDRHGRMLVDRSLRSVSHPEVFGIGDAAAADRSGRPTRMACQTGLPMGMYGGEAVADLLTGRKPRRARFRYVWQNISLGRHDGVTQFTRRDDSPADAVLTGRLSAAFKEAIVRGTVWAMRHPGPYRPFPR</sequence>
<comment type="caution">
    <text evidence="7">The sequence shown here is derived from an EMBL/GenBank/DDBJ whole genome shotgun (WGS) entry which is preliminary data.</text>
</comment>
<dbReference type="PRINTS" id="PR00469">
    <property type="entry name" value="PNDRDTASEII"/>
</dbReference>
<dbReference type="InterPro" id="IPR051169">
    <property type="entry name" value="NADH-Q_oxidoreductase"/>
</dbReference>
<dbReference type="Pfam" id="PF07992">
    <property type="entry name" value="Pyr_redox_2"/>
    <property type="match status" value="1"/>
</dbReference>
<reference evidence="7 8" key="1">
    <citation type="submission" date="2024-09" db="EMBL/GenBank/DDBJ databases">
        <authorList>
            <person name="Sun Q."/>
            <person name="Mori K."/>
        </authorList>
    </citation>
    <scope>NUCLEOTIDE SEQUENCE [LARGE SCALE GENOMIC DNA]</scope>
    <source>
        <strain evidence="7 8">JCM 3143</strain>
    </source>
</reference>
<gene>
    <name evidence="7" type="ORF">ACFFSA_04590</name>
</gene>
<dbReference type="Proteomes" id="UP001589532">
    <property type="component" value="Unassembled WGS sequence"/>
</dbReference>
<proteinExistence type="inferred from homology"/>
<name>A0ABV5RSF1_9ACTN</name>
<evidence type="ECO:0000259" key="6">
    <source>
        <dbReference type="Pfam" id="PF07992"/>
    </source>
</evidence>
<keyword evidence="5 7" id="KW-0560">Oxidoreductase</keyword>
<dbReference type="PANTHER" id="PTHR42913">
    <property type="entry name" value="APOPTOSIS-INDUCING FACTOR 1"/>
    <property type="match status" value="1"/>
</dbReference>
<keyword evidence="4" id="KW-0274">FAD</keyword>
<evidence type="ECO:0000256" key="4">
    <source>
        <dbReference type="ARBA" id="ARBA00022827"/>
    </source>
</evidence>
<keyword evidence="3" id="KW-0285">Flavoprotein</keyword>
<dbReference type="PANTHER" id="PTHR42913:SF3">
    <property type="entry name" value="64 KDA MITOCHONDRIAL NADH DEHYDROGENASE (EUROFUNG)"/>
    <property type="match status" value="1"/>
</dbReference>
<protein>
    <submittedName>
        <fullName evidence="7">NAD(P)/FAD-dependent oxidoreductase</fullName>
        <ecNumber evidence="7">1.6.5.-</ecNumber>
    </submittedName>
</protein>
<evidence type="ECO:0000313" key="7">
    <source>
        <dbReference type="EMBL" id="MFB9622351.1"/>
    </source>
</evidence>
<dbReference type="InterPro" id="IPR023753">
    <property type="entry name" value="FAD/NAD-binding_dom"/>
</dbReference>
<accession>A0ABV5RSF1</accession>
<dbReference type="RefSeq" id="WP_344997051.1">
    <property type="nucleotide sequence ID" value="NZ_BAAAXV010000009.1"/>
</dbReference>
<dbReference type="GO" id="GO:0016491">
    <property type="term" value="F:oxidoreductase activity"/>
    <property type="evidence" value="ECO:0007669"/>
    <property type="project" value="UniProtKB-KW"/>
</dbReference>
<evidence type="ECO:0000313" key="8">
    <source>
        <dbReference type="Proteomes" id="UP001589532"/>
    </source>
</evidence>
<evidence type="ECO:0000256" key="3">
    <source>
        <dbReference type="ARBA" id="ARBA00022630"/>
    </source>
</evidence>
<dbReference type="PRINTS" id="PR00368">
    <property type="entry name" value="FADPNR"/>
</dbReference>
<comment type="similarity">
    <text evidence="2">Belongs to the NADH dehydrogenase family.</text>
</comment>